<dbReference type="EMBL" id="CAJQZP010001342">
    <property type="protein sequence ID" value="CAG5040156.1"/>
    <property type="molecule type" value="Genomic_DNA"/>
</dbReference>
<feature type="compositionally biased region" description="Polar residues" evidence="1">
    <location>
        <begin position="54"/>
        <end position="80"/>
    </location>
</feature>
<name>A0A8S3XZS0_PARAO</name>
<feature type="region of interest" description="Disordered" evidence="1">
    <location>
        <begin position="17"/>
        <end position="84"/>
    </location>
</feature>
<reference evidence="2" key="1">
    <citation type="submission" date="2021-04" db="EMBL/GenBank/DDBJ databases">
        <authorList>
            <person name="Tunstrom K."/>
        </authorList>
    </citation>
    <scope>NUCLEOTIDE SEQUENCE</scope>
</reference>
<dbReference type="Proteomes" id="UP000691718">
    <property type="component" value="Unassembled WGS sequence"/>
</dbReference>
<comment type="caution">
    <text evidence="2">The sequence shown here is derived from an EMBL/GenBank/DDBJ whole genome shotgun (WGS) entry which is preliminary data.</text>
</comment>
<organism evidence="2 3">
    <name type="scientific">Parnassius apollo</name>
    <name type="common">Apollo butterfly</name>
    <name type="synonym">Papilio apollo</name>
    <dbReference type="NCBI Taxonomy" id="110799"/>
    <lineage>
        <taxon>Eukaryota</taxon>
        <taxon>Metazoa</taxon>
        <taxon>Ecdysozoa</taxon>
        <taxon>Arthropoda</taxon>
        <taxon>Hexapoda</taxon>
        <taxon>Insecta</taxon>
        <taxon>Pterygota</taxon>
        <taxon>Neoptera</taxon>
        <taxon>Endopterygota</taxon>
        <taxon>Lepidoptera</taxon>
        <taxon>Glossata</taxon>
        <taxon>Ditrysia</taxon>
        <taxon>Papilionoidea</taxon>
        <taxon>Papilionidae</taxon>
        <taxon>Parnassiinae</taxon>
        <taxon>Parnassini</taxon>
        <taxon>Parnassius</taxon>
        <taxon>Parnassius</taxon>
    </lineage>
</organism>
<dbReference type="AlphaFoldDB" id="A0A8S3XZS0"/>
<protein>
    <submittedName>
        <fullName evidence="2">(apollo) hypothetical protein</fullName>
    </submittedName>
</protein>
<feature type="compositionally biased region" description="Polar residues" evidence="1">
    <location>
        <begin position="31"/>
        <end position="47"/>
    </location>
</feature>
<evidence type="ECO:0000256" key="1">
    <source>
        <dbReference type="SAM" id="MobiDB-lite"/>
    </source>
</evidence>
<sequence>MKLVSSCPTASYYTVTAAQRQPSDHHERGNRPSTQHQRVGSLRSTSCDLMGGQFSCSPDNPQRNKSPRNSCTKTGMQGNFSVHEPTMYNSDKSLKLLMDAFKYLTASDSDRICSLNNGIPQYGPARKELPITYGW</sequence>
<gene>
    <name evidence="2" type="ORF">PAPOLLO_LOCUS21858</name>
</gene>
<proteinExistence type="predicted"/>
<keyword evidence="3" id="KW-1185">Reference proteome</keyword>
<evidence type="ECO:0000313" key="2">
    <source>
        <dbReference type="EMBL" id="CAG5040156.1"/>
    </source>
</evidence>
<accession>A0A8S3XZS0</accession>
<evidence type="ECO:0000313" key="3">
    <source>
        <dbReference type="Proteomes" id="UP000691718"/>
    </source>
</evidence>